<dbReference type="InterPro" id="IPR041677">
    <property type="entry name" value="DNA2/NAM7_AAA_11"/>
</dbReference>
<dbReference type="PANTHER" id="PTHR10887">
    <property type="entry name" value="DNA2/NAM7 HELICASE FAMILY"/>
    <property type="match status" value="1"/>
</dbReference>
<dbReference type="FunFam" id="3.40.50.300:FF:002063">
    <property type="entry name" value="DNA helicase related protein"/>
    <property type="match status" value="1"/>
</dbReference>
<protein>
    <recommendedName>
        <fullName evidence="7">RAP domain-containing protein</fullName>
    </recommendedName>
</protein>
<dbReference type="InterPro" id="IPR041679">
    <property type="entry name" value="DNA2/NAM7-like_C"/>
</dbReference>
<dbReference type="Gene3D" id="3.40.960.10">
    <property type="entry name" value="VSR Endonuclease"/>
    <property type="match status" value="1"/>
</dbReference>
<dbReference type="InterPro" id="IPR045055">
    <property type="entry name" value="DNA2/NAM7-like"/>
</dbReference>
<dbReference type="Pfam" id="PF13086">
    <property type="entry name" value="AAA_11"/>
    <property type="match status" value="2"/>
</dbReference>
<feature type="domain" description="Restriction endonuclease type II-like" evidence="4">
    <location>
        <begin position="1514"/>
        <end position="1610"/>
    </location>
</feature>
<evidence type="ECO:0000259" key="2">
    <source>
        <dbReference type="Pfam" id="PF13086"/>
    </source>
</evidence>
<proteinExistence type="predicted"/>
<dbReference type="InterPro" id="IPR049468">
    <property type="entry name" value="Restrct_endonuc-II-like_dom"/>
</dbReference>
<dbReference type="FunFam" id="3.40.960.10:FF:000002">
    <property type="entry name" value="DNA helicase related protein"/>
    <property type="match status" value="1"/>
</dbReference>
<feature type="domain" description="DNA2/NAM7 helicase helicase" evidence="2">
    <location>
        <begin position="1201"/>
        <end position="1243"/>
    </location>
</feature>
<dbReference type="InterPro" id="IPR027417">
    <property type="entry name" value="P-loop_NTPase"/>
</dbReference>
<dbReference type="RefSeq" id="WP_069700715.1">
    <property type="nucleotide sequence ID" value="NZ_MJAT01000001.1"/>
</dbReference>
<evidence type="ECO:0008006" key="7">
    <source>
        <dbReference type="Google" id="ProtNLM"/>
    </source>
</evidence>
<dbReference type="InterPro" id="IPR047187">
    <property type="entry name" value="SF1_C_Upf1"/>
</dbReference>
<keyword evidence="6" id="KW-1185">Reference proteome</keyword>
<dbReference type="STRING" id="1390249.BHU72_00800"/>
<feature type="domain" description="DNA2/NAM7 helicase-like C-terminal" evidence="3">
    <location>
        <begin position="1281"/>
        <end position="1465"/>
    </location>
</feature>
<dbReference type="InterPro" id="IPR025103">
    <property type="entry name" value="DUF4011"/>
</dbReference>
<dbReference type="Pfam" id="PF13087">
    <property type="entry name" value="AAA_12"/>
    <property type="match status" value="1"/>
</dbReference>
<dbReference type="EMBL" id="MJAT01000001">
    <property type="protein sequence ID" value="OEH86837.1"/>
    <property type="molecule type" value="Genomic_DNA"/>
</dbReference>
<evidence type="ECO:0000256" key="1">
    <source>
        <dbReference type="SAM" id="Coils"/>
    </source>
</evidence>
<dbReference type="OrthoDB" id="9757917at2"/>
<gene>
    <name evidence="5" type="ORF">BHU72_00800</name>
</gene>
<dbReference type="GO" id="GO:0004386">
    <property type="term" value="F:helicase activity"/>
    <property type="evidence" value="ECO:0007669"/>
    <property type="project" value="InterPro"/>
</dbReference>
<feature type="coiled-coil region" evidence="1">
    <location>
        <begin position="379"/>
        <end position="406"/>
    </location>
</feature>
<dbReference type="CDD" id="cd18808">
    <property type="entry name" value="SF1_C_Upf1"/>
    <property type="match status" value="1"/>
</dbReference>
<evidence type="ECO:0000313" key="5">
    <source>
        <dbReference type="EMBL" id="OEH86837.1"/>
    </source>
</evidence>
<accession>A0A1E5L9K3</accession>
<name>A0A1E5L9K3_9FIRM</name>
<comment type="caution">
    <text evidence="5">The sequence shown here is derived from an EMBL/GenBank/DDBJ whole genome shotgun (WGS) entry which is preliminary data.</text>
</comment>
<reference evidence="5 6" key="1">
    <citation type="submission" date="2016-09" db="EMBL/GenBank/DDBJ databases">
        <title>Desulfuribacillus arsenicus sp. nov., an obligately anaerobic, dissimilatory arsenic- and antimonate-reducing bacterium isolated from anoxic sediments.</title>
        <authorList>
            <person name="Abin C.A."/>
            <person name="Hollibaugh J.T."/>
        </authorList>
    </citation>
    <scope>NUCLEOTIDE SEQUENCE [LARGE SCALE GENOMIC DNA]</scope>
    <source>
        <strain evidence="5 6">MLFW-2</strain>
    </source>
</reference>
<evidence type="ECO:0000259" key="3">
    <source>
        <dbReference type="Pfam" id="PF13087"/>
    </source>
</evidence>
<keyword evidence="1" id="KW-0175">Coiled coil</keyword>
<dbReference type="Gene3D" id="3.40.50.300">
    <property type="entry name" value="P-loop containing nucleotide triphosphate hydrolases"/>
    <property type="match status" value="3"/>
</dbReference>
<dbReference type="Pfam" id="PF18741">
    <property type="entry name" value="MTES_1575"/>
    <property type="match status" value="1"/>
</dbReference>
<dbReference type="Proteomes" id="UP000095255">
    <property type="component" value="Unassembled WGS sequence"/>
</dbReference>
<dbReference type="SUPFAM" id="SSF52540">
    <property type="entry name" value="P-loop containing nucleoside triphosphate hydrolases"/>
    <property type="match status" value="1"/>
</dbReference>
<dbReference type="InterPro" id="IPR011335">
    <property type="entry name" value="Restrct_endonuc-II-like"/>
</dbReference>
<organism evidence="5 6">
    <name type="scientific">Desulfuribacillus stibiiarsenatis</name>
    <dbReference type="NCBI Taxonomy" id="1390249"/>
    <lineage>
        <taxon>Bacteria</taxon>
        <taxon>Bacillati</taxon>
        <taxon>Bacillota</taxon>
        <taxon>Desulfuribacillia</taxon>
        <taxon>Desulfuribacillales</taxon>
        <taxon>Desulfuribacillaceae</taxon>
        <taxon>Desulfuribacillus</taxon>
    </lineage>
</organism>
<feature type="domain" description="DNA2/NAM7 helicase helicase" evidence="2">
    <location>
        <begin position="280"/>
        <end position="403"/>
    </location>
</feature>
<dbReference type="SUPFAM" id="SSF52980">
    <property type="entry name" value="Restriction endonuclease-like"/>
    <property type="match status" value="1"/>
</dbReference>
<evidence type="ECO:0000259" key="4">
    <source>
        <dbReference type="Pfam" id="PF18741"/>
    </source>
</evidence>
<dbReference type="PANTHER" id="PTHR10887:SF530">
    <property type="entry name" value="SUPERFAMILY I DNA HELICASES"/>
    <property type="match status" value="1"/>
</dbReference>
<dbReference type="Pfam" id="PF13195">
    <property type="entry name" value="DUF4011"/>
    <property type="match status" value="1"/>
</dbReference>
<evidence type="ECO:0000313" key="6">
    <source>
        <dbReference type="Proteomes" id="UP000095255"/>
    </source>
</evidence>
<sequence length="1838" mass="210997">MANIDFKLDIWKKKLLDLGKRNRLINFRESKRSSLNITSPELEDLFQRLVGDEDTLTFPYPMDKQLDEEDSYEARTEIIGGDLETDHTIKEQQRTLKALRDKAKTAMEEQGVNILYLSFGFLNWSESTDSSLNIVSPLVLVPVSITIASITEPYKLTIHEDEIVVNPTLAHKLENDFRIILPDFDFQNEEITNFLNRVAELVKRSGWKVETRTSLSLLSFLKINMYYDLNNNLQKLKNNGIVKALCGDCSEVTEVPEELNDYDHDTKDRPVNIYQVVDADSSQQDAVALSKRGISFVLQGPPGTGKSQTITNIISEALAGGKKVLFVSEKMAALEVVHRRLTHSGLADFCLILHSHKANKREILKSLGDTLRLDRVSVKEDALYQLEVLKNEREKLNAYCKQLHTTCLPLNRTIYEANGILAKLYYAPDVIFSLENVVQTTQEELRKYNYLLSTLVNTIGKLSEDYATNPWKGCIVEQVSHELRQNIDVRLNKLLSQVSSISADINHAFQKCSLDNYLTINTMKDYEELFEFCGTSAVIPQLWLECSNIKELLSQAKDFDKLKKEHSNIATKLLSDYTNDIFELDSQQISVGVDECLKSLFSKLDNDCYKEERDVFVSMGRLLSLCNDLNADIRALLSFANHISNELQIKEPKSLVEVKKLYEFTFSFTQKILPSESWFEADKSKVRYDLLKQAKENQKVIDSIKADIFSVYEKEVIGVAYSDMLKRFKTEYTSFFKIFKKSYKQDCLEIRGFRTIPVKKILDNEILDLLNKLKTIHEKSKWFEEQNGILKEMLGGLFNNEFTSYEDIENAFTAFEKITDYFDQIIPSNIKQFLLSGENYKMHSKRVSEIAATMNSCNIIDYRSILIDKNIETNDLSDTLQESERIGSLLTVLMVELNKIESVSKGHKDYDFHKNSLVSLMRLQEIERLIKTQEERLKDQYQFLYKGIDTDWEHILSSLLWASKFKDYIRQFNLSAEFQNMTVSGKIAEIASTCVGLLRESSERMSDNIEWFDNLFADEYSIKELNIFALQDKIEGCLGNVAGLEEWIDFTNARKDCETEGLSSFISLVLEQRIDKSLIIDAFNKRFYRLWLDAILPQFPAVHGFRSRNHTETIKSFAKLDKVQMDITKLRIRERLISNLPDVNRITSAVDEVGILRRELGKQKKIMPIRKLFARIPTLLPCLKPCLMMSPLSVSLFLQSESYNFDLVIFDEASQVCTENAVGAIMRAKQVVIAGDSKQLPPTNFFNASISDGDFDTDDEELDDSIVYESVLDEAVTVLPERSLKWHYRSRHEDLIAFSNAKIYRNSLVTFPSHVDKVPDYGVEYIYVENGVYDRAGKRNNIYEAKKVASLVFEQLSEYPKRSIGVITFSEAQQQAVDSAIRKLRIEKPLFEEFFNEDRDEPFFIKNIENVQGDERDTIIFSIGYAKDANGVMYMNFGPLSKDGGYRRLNVAITRAKYNIKLVGSIHPTDIRLENTNAEGVRMLRTYIEFAINGTSVLANELTYDKFVNVESPFEESVYDFLVSKGFSVQPQVGCSGYRIDLAVKHPTLDGRFALGVECDGATYHSSRTARERDRLRQSVLEDIGWRIYRIWSTDWIKDPVTEGVKLVEAVNKAISEYTEDISYINASLDEQSTPEISTENYLFVNDVDEQSNDAIDNNGFGFSTYQEADIWSIPRVDYSITDLRNIIELVVKTEYPIHFELLCKRVAPVYGNQKATVKIRREVEYGLSKMMGNIVRKGDFLYPVNYESIIPRIPKDSGKIRPIIYISPEELRNAMLIIISQSFGITKQSLFQVTAREYLFNRMGANIVAAFDEAFEILIINKEVEVIENRVTVTRAQ</sequence>